<evidence type="ECO:0000256" key="4">
    <source>
        <dbReference type="ARBA" id="ARBA00022840"/>
    </source>
</evidence>
<dbReference type="Proteomes" id="UP001556040">
    <property type="component" value="Unassembled WGS sequence"/>
</dbReference>
<keyword evidence="2" id="KW-0547">Nucleotide-binding</keyword>
<keyword evidence="8" id="KW-1185">Reference proteome</keyword>
<keyword evidence="4" id="KW-0067">ATP-binding</keyword>
<name>A0ABV3Q328_9BACL</name>
<protein>
    <recommendedName>
        <fullName evidence="5">Thiamine diphosphokinase</fullName>
        <ecNumber evidence="5">2.7.6.2</ecNumber>
    </recommendedName>
</protein>
<dbReference type="GO" id="GO:0004788">
    <property type="term" value="F:thiamine diphosphokinase activity"/>
    <property type="evidence" value="ECO:0007669"/>
    <property type="project" value="UniProtKB-EC"/>
</dbReference>
<evidence type="ECO:0000256" key="5">
    <source>
        <dbReference type="NCBIfam" id="TIGR01378"/>
    </source>
</evidence>
<dbReference type="InterPro" id="IPR007373">
    <property type="entry name" value="Thiamin_PyroPKinase_B1-bd"/>
</dbReference>
<dbReference type="EMBL" id="JBFMIA010000003">
    <property type="protein sequence ID" value="MEW9501349.1"/>
    <property type="molecule type" value="Genomic_DNA"/>
</dbReference>
<feature type="domain" description="Thiamin pyrophosphokinase thiamin-binding" evidence="6">
    <location>
        <begin position="140"/>
        <end position="206"/>
    </location>
</feature>
<comment type="caution">
    <text evidence="7">The sequence shown here is derived from an EMBL/GenBank/DDBJ whole genome shotgun (WGS) entry which is preliminary data.</text>
</comment>
<gene>
    <name evidence="7" type="ORF">AB1471_05985</name>
</gene>
<dbReference type="SMART" id="SM00983">
    <property type="entry name" value="TPK_B1_binding"/>
    <property type="match status" value="1"/>
</dbReference>
<keyword evidence="1 7" id="KW-0808">Transferase</keyword>
<evidence type="ECO:0000313" key="7">
    <source>
        <dbReference type="EMBL" id="MEW9501349.1"/>
    </source>
</evidence>
<dbReference type="CDD" id="cd07995">
    <property type="entry name" value="TPK"/>
    <property type="match status" value="1"/>
</dbReference>
<dbReference type="Pfam" id="PF04263">
    <property type="entry name" value="TPK_catalytic"/>
    <property type="match status" value="1"/>
</dbReference>
<evidence type="ECO:0000256" key="2">
    <source>
        <dbReference type="ARBA" id="ARBA00022741"/>
    </source>
</evidence>
<dbReference type="SUPFAM" id="SSF63862">
    <property type="entry name" value="Thiamin pyrophosphokinase, substrate-binding domain"/>
    <property type="match status" value="1"/>
</dbReference>
<dbReference type="InterPro" id="IPR036371">
    <property type="entry name" value="TPK_B1-bd_sf"/>
</dbReference>
<dbReference type="InterPro" id="IPR053149">
    <property type="entry name" value="TPK"/>
</dbReference>
<dbReference type="PANTHER" id="PTHR41299">
    <property type="entry name" value="THIAMINE PYROPHOSPHOKINASE"/>
    <property type="match status" value="1"/>
</dbReference>
<dbReference type="InterPro" id="IPR007371">
    <property type="entry name" value="TPK_catalytic"/>
</dbReference>
<evidence type="ECO:0000313" key="8">
    <source>
        <dbReference type="Proteomes" id="UP001556040"/>
    </source>
</evidence>
<dbReference type="Pfam" id="PF04265">
    <property type="entry name" value="TPK_B1_binding"/>
    <property type="match status" value="1"/>
</dbReference>
<dbReference type="PANTHER" id="PTHR41299:SF1">
    <property type="entry name" value="THIAMINE PYROPHOSPHOKINASE"/>
    <property type="match status" value="1"/>
</dbReference>
<dbReference type="InterPro" id="IPR036759">
    <property type="entry name" value="TPK_catalytic_sf"/>
</dbReference>
<evidence type="ECO:0000256" key="3">
    <source>
        <dbReference type="ARBA" id="ARBA00022777"/>
    </source>
</evidence>
<organism evidence="7 8">
    <name type="scientific">Jeotgalibacillus marinus</name>
    <dbReference type="NCBI Taxonomy" id="86667"/>
    <lineage>
        <taxon>Bacteria</taxon>
        <taxon>Bacillati</taxon>
        <taxon>Bacillota</taxon>
        <taxon>Bacilli</taxon>
        <taxon>Bacillales</taxon>
        <taxon>Caryophanaceae</taxon>
        <taxon>Jeotgalibacillus</taxon>
    </lineage>
</organism>
<evidence type="ECO:0000256" key="1">
    <source>
        <dbReference type="ARBA" id="ARBA00022679"/>
    </source>
</evidence>
<reference evidence="7 8" key="1">
    <citation type="journal article" date="1979" name="Int. J. Syst. Evol. Microbiol.">
        <title>Bacillus globisporus subsp. marinus subsp. nov.</title>
        <authorList>
            <person name="Liu H."/>
        </authorList>
    </citation>
    <scope>NUCLEOTIDE SEQUENCE [LARGE SCALE GENOMIC DNA]</scope>
    <source>
        <strain evidence="7 8">DSM 1297</strain>
    </source>
</reference>
<dbReference type="RefSeq" id="WP_367778825.1">
    <property type="nucleotide sequence ID" value="NZ_JBFMIA010000003.1"/>
</dbReference>
<proteinExistence type="predicted"/>
<dbReference type="NCBIfam" id="TIGR01378">
    <property type="entry name" value="thi_PPkinase"/>
    <property type="match status" value="1"/>
</dbReference>
<dbReference type="Gene3D" id="3.40.50.10240">
    <property type="entry name" value="Thiamin pyrophosphokinase, catalytic domain"/>
    <property type="match status" value="1"/>
</dbReference>
<accession>A0ABV3Q328</accession>
<dbReference type="EC" id="2.7.6.2" evidence="5"/>
<sequence length="213" mass="23930">MIYLVGGGALNVEWLKKLDKDDVTWIGVDRGTKSIMDADLIVDRAFGDFDSVTEEELTAIKRSVKYIEKASPDKDQTDMEMALDWALDQQQPIRMVGATGGRLDHFFGNVQLLASKQVLSSIHEVEIMDEQNRIRCLDAGEWEAKKDLQFPYVSFIPLTPCVEKLSLDGVKYPLNNKDLFFGSTLTISNEIIYPIASISFSAGILMMVRSKDN</sequence>
<keyword evidence="3" id="KW-0418">Kinase</keyword>
<dbReference type="SUPFAM" id="SSF63999">
    <property type="entry name" value="Thiamin pyrophosphokinase, catalytic domain"/>
    <property type="match status" value="1"/>
</dbReference>
<dbReference type="InterPro" id="IPR006282">
    <property type="entry name" value="Thi_PPkinase"/>
</dbReference>
<evidence type="ECO:0000259" key="6">
    <source>
        <dbReference type="SMART" id="SM00983"/>
    </source>
</evidence>